<feature type="transmembrane region" description="Helical" evidence="3">
    <location>
        <begin position="364"/>
        <end position="387"/>
    </location>
</feature>
<feature type="domain" description="ABC transporter" evidence="4">
    <location>
        <begin position="455"/>
        <end position="720"/>
    </location>
</feature>
<comment type="caution">
    <text evidence="5">The sequence shown here is derived from an EMBL/GenBank/DDBJ whole genome shotgun (WGS) entry which is preliminary data.</text>
</comment>
<dbReference type="InterPro" id="IPR039421">
    <property type="entry name" value="Type_1_exporter"/>
</dbReference>
<evidence type="ECO:0000259" key="4">
    <source>
        <dbReference type="PROSITE" id="PS50893"/>
    </source>
</evidence>
<dbReference type="OrthoDB" id="6500128at2759"/>
<feature type="transmembrane region" description="Helical" evidence="3">
    <location>
        <begin position="257"/>
        <end position="279"/>
    </location>
</feature>
<protein>
    <submittedName>
        <fullName evidence="5">P-loop containing nucleoside triphosphate hydrolase protein</fullName>
    </submittedName>
</protein>
<reference evidence="5" key="1">
    <citation type="submission" date="2022-07" db="EMBL/GenBank/DDBJ databases">
        <title>The genome of Lyophyllum shimeji provides insight into the initial evolution of ectomycorrhizal fungal genome.</title>
        <authorList>
            <person name="Kobayashi Y."/>
            <person name="Shibata T."/>
            <person name="Hirakawa H."/>
            <person name="Shigenobu S."/>
            <person name="Nishiyama T."/>
            <person name="Yamada A."/>
            <person name="Hasebe M."/>
            <person name="Kawaguchi M."/>
        </authorList>
    </citation>
    <scope>NUCLEOTIDE SEQUENCE</scope>
    <source>
        <strain evidence="5">AT787</strain>
    </source>
</reference>
<feature type="transmembrane region" description="Helical" evidence="3">
    <location>
        <begin position="228"/>
        <end position="245"/>
    </location>
</feature>
<dbReference type="GO" id="GO:0034040">
    <property type="term" value="F:ATPase-coupled lipid transmembrane transporter activity"/>
    <property type="evidence" value="ECO:0007669"/>
    <property type="project" value="TreeGrafter"/>
</dbReference>
<keyword evidence="3" id="KW-1133">Transmembrane helix</keyword>
<keyword evidence="3" id="KW-0812">Transmembrane</keyword>
<gene>
    <name evidence="5" type="ORF">LshimejAT787_0200240</name>
</gene>
<keyword evidence="2" id="KW-0067">ATP-binding</keyword>
<dbReference type="GO" id="GO:0005524">
    <property type="term" value="F:ATP binding"/>
    <property type="evidence" value="ECO:0007669"/>
    <property type="project" value="UniProtKB-KW"/>
</dbReference>
<organism evidence="5 6">
    <name type="scientific">Lyophyllum shimeji</name>
    <name type="common">Hon-shimeji</name>
    <name type="synonym">Tricholoma shimeji</name>
    <dbReference type="NCBI Taxonomy" id="47721"/>
    <lineage>
        <taxon>Eukaryota</taxon>
        <taxon>Fungi</taxon>
        <taxon>Dikarya</taxon>
        <taxon>Basidiomycota</taxon>
        <taxon>Agaricomycotina</taxon>
        <taxon>Agaricomycetes</taxon>
        <taxon>Agaricomycetidae</taxon>
        <taxon>Agaricales</taxon>
        <taxon>Tricholomatineae</taxon>
        <taxon>Lyophyllaceae</taxon>
        <taxon>Lyophyllum</taxon>
    </lineage>
</organism>
<dbReference type="Pfam" id="PF00005">
    <property type="entry name" value="ABC_tran"/>
    <property type="match status" value="1"/>
</dbReference>
<evidence type="ECO:0000256" key="2">
    <source>
        <dbReference type="ARBA" id="ARBA00022840"/>
    </source>
</evidence>
<dbReference type="InterPro" id="IPR003593">
    <property type="entry name" value="AAA+_ATPase"/>
</dbReference>
<name>A0A9P3PF95_LYOSH</name>
<dbReference type="PROSITE" id="PS50893">
    <property type="entry name" value="ABC_TRANSPORTER_2"/>
    <property type="match status" value="1"/>
</dbReference>
<dbReference type="InterPro" id="IPR003439">
    <property type="entry name" value="ABC_transporter-like_ATP-bd"/>
</dbReference>
<evidence type="ECO:0000313" key="6">
    <source>
        <dbReference type="Proteomes" id="UP001063166"/>
    </source>
</evidence>
<evidence type="ECO:0000256" key="3">
    <source>
        <dbReference type="SAM" id="Phobius"/>
    </source>
</evidence>
<accession>A0A9P3PF95</accession>
<dbReference type="EMBL" id="BRPK01000002">
    <property type="protein sequence ID" value="GLB34459.1"/>
    <property type="molecule type" value="Genomic_DNA"/>
</dbReference>
<sequence>MGVEITQRTEATILSCSVTVLVPSPPASATRLYHPEFLPPRDYSRGIFDIVYDSRPSSNRLVLFNLPSREQLFAYAAYIQSMWRFIRDVHRVAPGLLISYTLCSLWIATAPAVSLSLCYSTLSLMEEAFATSVLSQDRSTQFEGLIVIWLVVEVFSVLLRRVLDNVALELTGHLKAHFLPRLARANLSLDVDYLRDSRQAVLHDGWSNHHNVQGLDLVQHLFVRARDIIALSLQLLVMLSFMFRGGSLGAQMPLDLYLAYLALLFATKYMTSAEGFIFFTENVDYHRQLSLHSIIYDNPYSDSPRFRQTVIKDGIAEYLGDEYRRVSDTLGVVPETPWHLATRPRSTKVYWAQVLQSLIVDHSLSLLCAFMLPFGLSASAPASLLFFQYATTHLRETARAVEHAARNGSFIATIRDADRLYEVLDNADIALADSRQRCRAYPPEKSSPSGMKLSFRHVSLWYNNSIAPALRDVSVDIRAGQLVLIVGSNGSGKSSLLNLVLRLVEPTSGEILIDDRPLGSYEIQALRREMTFLGQSDAVYPLSIRENLAMGLPYGPVDSHKLYRAAEAGGCLDLLRNSGDAVVDPPTIVSQSFDQGTIGPAAHAFLQQHDQQRRIISLSKGDKQRVAAARMFYRAINTNFRLLVIDAPASCMDASAESKLYQEFLNVRNNKTTIVVAHHFGTLAKQADLILCMSNGSIVQRGTHDQLMNEAQGEYAQLYRAQSAGLE</sequence>
<dbReference type="SMART" id="SM00382">
    <property type="entry name" value="AAA"/>
    <property type="match status" value="1"/>
</dbReference>
<feature type="transmembrane region" description="Helical" evidence="3">
    <location>
        <begin position="97"/>
        <end position="122"/>
    </location>
</feature>
<dbReference type="AlphaFoldDB" id="A0A9P3PF95"/>
<dbReference type="PANTHER" id="PTHR24221:SF646">
    <property type="entry name" value="HAEMOLYSIN SECRETION ATP-BINDING PROTEIN"/>
    <property type="match status" value="1"/>
</dbReference>
<dbReference type="InterPro" id="IPR027417">
    <property type="entry name" value="P-loop_NTPase"/>
</dbReference>
<keyword evidence="1" id="KW-0547">Nucleotide-binding</keyword>
<proteinExistence type="predicted"/>
<dbReference type="Gene3D" id="3.40.50.300">
    <property type="entry name" value="P-loop containing nucleotide triphosphate hydrolases"/>
    <property type="match status" value="1"/>
</dbReference>
<dbReference type="GO" id="GO:0016887">
    <property type="term" value="F:ATP hydrolysis activity"/>
    <property type="evidence" value="ECO:0007669"/>
    <property type="project" value="InterPro"/>
</dbReference>
<keyword evidence="6" id="KW-1185">Reference proteome</keyword>
<keyword evidence="5" id="KW-0378">Hydrolase</keyword>
<feature type="transmembrane region" description="Helical" evidence="3">
    <location>
        <begin position="142"/>
        <end position="159"/>
    </location>
</feature>
<dbReference type="Proteomes" id="UP001063166">
    <property type="component" value="Unassembled WGS sequence"/>
</dbReference>
<dbReference type="SUPFAM" id="SSF52540">
    <property type="entry name" value="P-loop containing nucleoside triphosphate hydrolases"/>
    <property type="match status" value="1"/>
</dbReference>
<evidence type="ECO:0000313" key="5">
    <source>
        <dbReference type="EMBL" id="GLB34459.1"/>
    </source>
</evidence>
<dbReference type="PANTHER" id="PTHR24221">
    <property type="entry name" value="ATP-BINDING CASSETTE SUB-FAMILY B"/>
    <property type="match status" value="1"/>
</dbReference>
<evidence type="ECO:0000256" key="1">
    <source>
        <dbReference type="ARBA" id="ARBA00022741"/>
    </source>
</evidence>
<keyword evidence="3" id="KW-0472">Membrane</keyword>